<dbReference type="Proteomes" id="UP000198217">
    <property type="component" value="Chromosome I"/>
</dbReference>
<keyword evidence="2" id="KW-1133">Transmembrane helix</keyword>
<proteinExistence type="predicted"/>
<keyword evidence="2" id="KW-0812">Transmembrane</keyword>
<feature type="transmembrane region" description="Helical" evidence="2">
    <location>
        <begin position="55"/>
        <end position="75"/>
    </location>
</feature>
<name>A0A1C5I8T2_9ACTN</name>
<dbReference type="EMBL" id="LT607750">
    <property type="protein sequence ID" value="SCG54862.1"/>
    <property type="molecule type" value="Genomic_DNA"/>
</dbReference>
<feature type="transmembrane region" description="Helical" evidence="2">
    <location>
        <begin position="163"/>
        <end position="181"/>
    </location>
</feature>
<dbReference type="AlphaFoldDB" id="A0A1C5I8T2"/>
<evidence type="ECO:0008006" key="5">
    <source>
        <dbReference type="Google" id="ProtNLM"/>
    </source>
</evidence>
<evidence type="ECO:0000313" key="3">
    <source>
        <dbReference type="EMBL" id="SCG54862.1"/>
    </source>
</evidence>
<reference evidence="3 4" key="1">
    <citation type="submission" date="2016-06" db="EMBL/GenBank/DDBJ databases">
        <authorList>
            <person name="Kjaerup R.B."/>
            <person name="Dalgaard T.S."/>
            <person name="Juul-Madsen H.R."/>
        </authorList>
    </citation>
    <scope>NUCLEOTIDE SEQUENCE [LARGE SCALE GENOMIC DNA]</scope>
    <source>
        <strain evidence="3 4">DSM 43904</strain>
    </source>
</reference>
<organism evidence="3 4">
    <name type="scientific">Micromonospora echinaurantiaca</name>
    <dbReference type="NCBI Taxonomy" id="47857"/>
    <lineage>
        <taxon>Bacteria</taxon>
        <taxon>Bacillati</taxon>
        <taxon>Actinomycetota</taxon>
        <taxon>Actinomycetes</taxon>
        <taxon>Micromonosporales</taxon>
        <taxon>Micromonosporaceae</taxon>
        <taxon>Micromonospora</taxon>
    </lineage>
</organism>
<evidence type="ECO:0000256" key="1">
    <source>
        <dbReference type="SAM" id="MobiDB-lite"/>
    </source>
</evidence>
<sequence>MVVLGVDPHTGSVVGRRERRRRRWASGKQREILGRPTLRGPKPGRRTRGLGFDRPSWFAALVGVALGGALLAIGIDSWRDHQVLDARGVVTVGQIVEVRGGKTTYLTVRFTTATGEQVTAEVTDPGTGTRQEVGAPIRLRYDPDDPAGRVADADDDAALGTRWILVIGGAALLAATGWAMWRRPHRPGR</sequence>
<keyword evidence="2" id="KW-0472">Membrane</keyword>
<gene>
    <name evidence="3" type="ORF">GA0070609_2974</name>
</gene>
<keyword evidence="4" id="KW-1185">Reference proteome</keyword>
<evidence type="ECO:0000313" key="4">
    <source>
        <dbReference type="Proteomes" id="UP000198217"/>
    </source>
</evidence>
<feature type="region of interest" description="Disordered" evidence="1">
    <location>
        <begin position="14"/>
        <end position="49"/>
    </location>
</feature>
<protein>
    <recommendedName>
        <fullName evidence="5">DUF3592 domain-containing protein</fullName>
    </recommendedName>
</protein>
<evidence type="ECO:0000256" key="2">
    <source>
        <dbReference type="SAM" id="Phobius"/>
    </source>
</evidence>
<accession>A0A1C5I8T2</accession>